<reference evidence="2 3" key="1">
    <citation type="submission" date="2016-01" db="EMBL/GenBank/DDBJ databases">
        <title>The new phylogeny of the genus Mycobacterium.</title>
        <authorList>
            <person name="Tarcisio F."/>
            <person name="Conor M."/>
            <person name="Antonella G."/>
            <person name="Elisabetta G."/>
            <person name="Giulia F.S."/>
            <person name="Sara T."/>
            <person name="Anna F."/>
            <person name="Clotilde B."/>
            <person name="Roberto B."/>
            <person name="Veronica D.S."/>
            <person name="Fabio R."/>
            <person name="Monica P."/>
            <person name="Olivier J."/>
            <person name="Enrico T."/>
            <person name="Nicola S."/>
        </authorList>
    </citation>
    <scope>NUCLEOTIDE SEQUENCE [LARGE SCALE GENOMIC DNA]</scope>
    <source>
        <strain evidence="2 3">DSM 44616</strain>
    </source>
</reference>
<evidence type="ECO:0000313" key="3">
    <source>
        <dbReference type="Proteomes" id="UP000193387"/>
    </source>
</evidence>
<evidence type="ECO:0000313" key="2">
    <source>
        <dbReference type="EMBL" id="ORW70510.1"/>
    </source>
</evidence>
<sequence>MPTGVAYRVVVWRVSRLLVALVVTSAALGLVMPSPHAAWPAAPVVVGAAPLGCLETALTDYANGGTGWTGGDSTWSAPLPDDRELFAFSDTFLGPITPPSRPADAAFVHNSFVVRDATGRWSTVTGGTPERPAALIAPADPAHWFWLGAATFSGDALQVPLTEWRSTGPGPLDFAFVGSSLARFDNHELRAPPAVSELPRSRGIQWGQWVQPDGGWTYVYGVESAATHKYLHVARVAGGDLRRPFSYWTGQAWSAAESDSVRVADHVSAELSVHRLRDGVYLLTTMLGGELFSDRLVGRFGPSPAGPFGPAIALYRTPESGSAGLYRDADVYTYNAHVHPEYSTSTDLVISYDVNSLDTSPGGDVYRRVSIYRPRFVVVTLRWNRDDGASAERDAGAARRACASPPAPSPR</sequence>
<keyword evidence="3" id="KW-1185">Reference proteome</keyword>
<protein>
    <recommendedName>
        <fullName evidence="4">DUF4185 domain-containing protein</fullName>
    </recommendedName>
</protein>
<feature type="region of interest" description="Disordered" evidence="1">
    <location>
        <begin position="389"/>
        <end position="411"/>
    </location>
</feature>
<dbReference type="EMBL" id="LQPR01000039">
    <property type="protein sequence ID" value="ORW70510.1"/>
    <property type="molecule type" value="Genomic_DNA"/>
</dbReference>
<evidence type="ECO:0008006" key="4">
    <source>
        <dbReference type="Google" id="ProtNLM"/>
    </source>
</evidence>
<evidence type="ECO:0000256" key="1">
    <source>
        <dbReference type="SAM" id="MobiDB-lite"/>
    </source>
</evidence>
<accession>A0AAJ3NPE0</accession>
<dbReference type="RefSeq" id="WP_085256502.1">
    <property type="nucleotide sequence ID" value="NZ_LQPR01000039.1"/>
</dbReference>
<gene>
    <name evidence="2" type="ORF">AWC23_16680</name>
</gene>
<name>A0AAJ3NPE0_9MYCO</name>
<comment type="caution">
    <text evidence="2">The sequence shown here is derived from an EMBL/GenBank/DDBJ whole genome shotgun (WGS) entry which is preliminary data.</text>
</comment>
<dbReference type="AlphaFoldDB" id="A0AAJ3NPE0"/>
<proteinExistence type="predicted"/>
<dbReference type="Proteomes" id="UP000193387">
    <property type="component" value="Unassembled WGS sequence"/>
</dbReference>
<organism evidence="2 3">
    <name type="scientific">Mycobacterium saskatchewanense</name>
    <dbReference type="NCBI Taxonomy" id="220927"/>
    <lineage>
        <taxon>Bacteria</taxon>
        <taxon>Bacillati</taxon>
        <taxon>Actinomycetota</taxon>
        <taxon>Actinomycetes</taxon>
        <taxon>Mycobacteriales</taxon>
        <taxon>Mycobacteriaceae</taxon>
        <taxon>Mycobacterium</taxon>
        <taxon>Mycobacterium simiae complex</taxon>
    </lineage>
</organism>